<dbReference type="EC" id="5.4.2.11" evidence="2"/>
<dbReference type="AlphaFoldDB" id="A0A2W4W466"/>
<dbReference type="SMART" id="SM00855">
    <property type="entry name" value="PGAM"/>
    <property type="match status" value="1"/>
</dbReference>
<dbReference type="InterPro" id="IPR029033">
    <property type="entry name" value="His_PPase_superfam"/>
</dbReference>
<protein>
    <recommendedName>
        <fullName evidence="2">phosphoglycerate mutase (2,3-diphosphoglycerate-dependent)</fullName>
        <ecNumber evidence="2">5.4.2.11</ecNumber>
    </recommendedName>
</protein>
<dbReference type="Proteomes" id="UP000249081">
    <property type="component" value="Unassembled WGS sequence"/>
</dbReference>
<evidence type="ECO:0000313" key="8">
    <source>
        <dbReference type="Proteomes" id="UP000249081"/>
    </source>
</evidence>
<dbReference type="GO" id="GO:0006096">
    <property type="term" value="P:glycolytic process"/>
    <property type="evidence" value="ECO:0007669"/>
    <property type="project" value="UniProtKB-KW"/>
</dbReference>
<evidence type="ECO:0000256" key="1">
    <source>
        <dbReference type="ARBA" id="ARBA00006717"/>
    </source>
</evidence>
<evidence type="ECO:0000256" key="4">
    <source>
        <dbReference type="ARBA" id="ARBA00023235"/>
    </source>
</evidence>
<reference evidence="7 8" key="2">
    <citation type="submission" date="2018-06" db="EMBL/GenBank/DDBJ databases">
        <title>Metagenomic assembly of (sub)arctic Cyanobacteria and their associated microbiome from non-axenic cultures.</title>
        <authorList>
            <person name="Baurain D."/>
        </authorList>
    </citation>
    <scope>NUCLEOTIDE SEQUENCE [LARGE SCALE GENOMIC DNA]</scope>
    <source>
        <strain evidence="7">ULC041bin1</strain>
    </source>
</reference>
<accession>A0A2W4W466</accession>
<dbReference type="GO" id="GO:0004619">
    <property type="term" value="F:phosphoglycerate mutase activity"/>
    <property type="evidence" value="ECO:0007669"/>
    <property type="project" value="UniProtKB-EC"/>
</dbReference>
<name>A0A2W4W466_9CYAN</name>
<dbReference type="PIRSF" id="PIRSF000709">
    <property type="entry name" value="6PFK_2-Ptase"/>
    <property type="match status" value="1"/>
</dbReference>
<evidence type="ECO:0000256" key="6">
    <source>
        <dbReference type="PIRSR" id="PIRSR613078-2"/>
    </source>
</evidence>
<gene>
    <name evidence="7" type="ORF">DCF17_13530</name>
</gene>
<evidence type="ECO:0000313" key="7">
    <source>
        <dbReference type="EMBL" id="PZO39262.1"/>
    </source>
</evidence>
<dbReference type="SUPFAM" id="SSF53254">
    <property type="entry name" value="Phosphoglycerate mutase-like"/>
    <property type="match status" value="1"/>
</dbReference>
<evidence type="ECO:0000256" key="2">
    <source>
        <dbReference type="ARBA" id="ARBA00012028"/>
    </source>
</evidence>
<feature type="binding site" evidence="6">
    <location>
        <position position="59"/>
    </location>
    <ligand>
        <name>substrate</name>
    </ligand>
</feature>
<dbReference type="Gene3D" id="3.40.50.1240">
    <property type="entry name" value="Phosphoglycerate mutase-like"/>
    <property type="match status" value="1"/>
</dbReference>
<evidence type="ECO:0000256" key="3">
    <source>
        <dbReference type="ARBA" id="ARBA00023152"/>
    </source>
</evidence>
<evidence type="ECO:0000256" key="5">
    <source>
        <dbReference type="PIRSR" id="PIRSR613078-1"/>
    </source>
</evidence>
<dbReference type="EMBL" id="QBMN01000091">
    <property type="protein sequence ID" value="PZO39262.1"/>
    <property type="molecule type" value="Genomic_DNA"/>
</dbReference>
<reference evidence="8" key="1">
    <citation type="submission" date="2018-04" db="EMBL/GenBank/DDBJ databases">
        <authorList>
            <person name="Cornet L."/>
        </authorList>
    </citation>
    <scope>NUCLEOTIDE SEQUENCE [LARGE SCALE GENOMIC DNA]</scope>
</reference>
<feature type="active site" description="Tele-phosphohistidine intermediate" evidence="5">
    <location>
        <position position="10"/>
    </location>
</feature>
<keyword evidence="3" id="KW-0324">Glycolysis</keyword>
<dbReference type="InterPro" id="IPR005952">
    <property type="entry name" value="Phosphogly_mut1"/>
</dbReference>
<sequence>MPLYLYLLRHGETESSQTGTYCGFTDVNLTAAGQAMAQAFADKYQHLPWQAVYASPLKRTVATATPLCEATGHTMQLRDGLKEMYFGEWEGKTHDEVHRHYGDDYLSWLTEPAWNPPTGGETGVQVASRAALVVAEIEANHSSGNVLIVSHKTTTRLILCNLLGIDSGRYRDRIDLPVASVSIVRFDKYGPMLVKHGDRSHLPEELDARPGT</sequence>
<dbReference type="CDD" id="cd07067">
    <property type="entry name" value="HP_PGM_like"/>
    <property type="match status" value="1"/>
</dbReference>
<feature type="active site" description="Proton donor/acceptor" evidence="5">
    <location>
        <position position="83"/>
    </location>
</feature>
<dbReference type="Pfam" id="PF00300">
    <property type="entry name" value="His_Phos_1"/>
    <property type="match status" value="1"/>
</dbReference>
<organism evidence="7 8">
    <name type="scientific">Shackletoniella antarctica</name>
    <dbReference type="NCBI Taxonomy" id="268115"/>
    <lineage>
        <taxon>Bacteria</taxon>
        <taxon>Bacillati</taxon>
        <taxon>Cyanobacteriota</taxon>
        <taxon>Cyanophyceae</taxon>
        <taxon>Oculatellales</taxon>
        <taxon>Oculatellaceae</taxon>
        <taxon>Shackletoniella</taxon>
    </lineage>
</organism>
<dbReference type="PANTHER" id="PTHR11931">
    <property type="entry name" value="PHOSPHOGLYCERATE MUTASE"/>
    <property type="match status" value="1"/>
</dbReference>
<keyword evidence="4" id="KW-0413">Isomerase</keyword>
<proteinExistence type="inferred from homology"/>
<comment type="similarity">
    <text evidence="1">Belongs to the phosphoglycerate mutase family. BPG-dependent PGAM subfamily.</text>
</comment>
<comment type="caution">
    <text evidence="7">The sequence shown here is derived from an EMBL/GenBank/DDBJ whole genome shotgun (WGS) entry which is preliminary data.</text>
</comment>
<dbReference type="InterPro" id="IPR013078">
    <property type="entry name" value="His_Pase_superF_clade-1"/>
</dbReference>